<evidence type="ECO:0000256" key="5">
    <source>
        <dbReference type="ARBA" id="ARBA00022679"/>
    </source>
</evidence>
<evidence type="ECO:0000256" key="15">
    <source>
        <dbReference type="ARBA" id="ARBA00024499"/>
    </source>
</evidence>
<evidence type="ECO:0000313" key="23">
    <source>
        <dbReference type="Proteomes" id="UP000267964"/>
    </source>
</evidence>
<dbReference type="GO" id="GO:0004482">
    <property type="term" value="F:mRNA 5'-cap (guanine-N7-)-methyltransferase activity"/>
    <property type="evidence" value="ECO:0007669"/>
    <property type="project" value="InterPro"/>
</dbReference>
<evidence type="ECO:0000256" key="2">
    <source>
        <dbReference type="ARBA" id="ARBA00012494"/>
    </source>
</evidence>
<keyword evidence="5" id="KW-0808">Transferase</keyword>
<dbReference type="RefSeq" id="YP_010084246.1">
    <property type="nucleotide sequence ID" value="NC_055112.1"/>
</dbReference>
<comment type="catalytic activity">
    <reaction evidence="14">
        <text>a 5'-end triphospho-adenylyl-adenylyl-cytidylyl-adenosine in mRNA + GDP + H(+) = a 5'-end (5'-triphosphoguanosine)-adenylyl-adenylyl-cytidylyl-adenosine in mRNA + diphosphate</text>
        <dbReference type="Rhea" id="RHEA:65436"/>
        <dbReference type="Rhea" id="RHEA-COMP:16797"/>
        <dbReference type="Rhea" id="RHEA-COMP:16799"/>
        <dbReference type="ChEBI" id="CHEBI:15378"/>
        <dbReference type="ChEBI" id="CHEBI:33019"/>
        <dbReference type="ChEBI" id="CHEBI:58189"/>
        <dbReference type="ChEBI" id="CHEBI:156484"/>
        <dbReference type="ChEBI" id="CHEBI:156503"/>
        <dbReference type="EC" id="2.7.7.88"/>
    </reaction>
</comment>
<comment type="catalytic activity">
    <reaction evidence="20">
        <text>GTP + H2O = GDP + phosphate + H(+)</text>
        <dbReference type="Rhea" id="RHEA:19669"/>
        <dbReference type="ChEBI" id="CHEBI:15377"/>
        <dbReference type="ChEBI" id="CHEBI:15378"/>
        <dbReference type="ChEBI" id="CHEBI:37565"/>
        <dbReference type="ChEBI" id="CHEBI:43474"/>
        <dbReference type="ChEBI" id="CHEBI:58189"/>
    </reaction>
</comment>
<dbReference type="Pfam" id="PF14318">
    <property type="entry name" value="Mononeg_mRNAcap"/>
    <property type="match status" value="1"/>
</dbReference>
<keyword evidence="11" id="KW-0693">Viral RNA replication</keyword>
<evidence type="ECO:0000256" key="14">
    <source>
        <dbReference type="ARBA" id="ARBA00024494"/>
    </source>
</evidence>
<keyword evidence="8" id="KW-0547">Nucleotide-binding</keyword>
<keyword evidence="6" id="KW-0949">S-adenosyl-L-methionine</keyword>
<accession>A0A1C9U5K0</accession>
<keyword evidence="23" id="KW-1185">Reference proteome</keyword>
<dbReference type="PROSITE" id="PS50526">
    <property type="entry name" value="RDRP_SSRNA_NEG_NONSEG"/>
    <property type="match status" value="1"/>
</dbReference>
<protein>
    <recommendedName>
        <fullName evidence="2">RNA-directed RNA polymerase</fullName>
        <ecNumber evidence="2">2.7.7.48</ecNumber>
    </recommendedName>
    <alternativeName>
        <fullName evidence="17">Replicase</fullName>
    </alternativeName>
    <alternativeName>
        <fullName evidence="16">Transcriptase</fullName>
    </alternativeName>
</protein>
<evidence type="ECO:0000256" key="20">
    <source>
        <dbReference type="ARBA" id="ARBA00048548"/>
    </source>
</evidence>
<keyword evidence="12" id="KW-0506">mRNA capping</keyword>
<evidence type="ECO:0000259" key="21">
    <source>
        <dbReference type="PROSITE" id="PS50526"/>
    </source>
</evidence>
<comment type="catalytic activity">
    <reaction evidence="18">
        <text>a 5'-end (5'-triphosphoguanosine)-adenylyl-adenylyl-cytidylyl-adenosine in mRNA + S-adenosyl-L-methionine = a 5'-end (5'-triphosphoguanosine)-(2'-O-methyladenylyl)-adenylyl-cytidylyl-adenosine in mRNA + S-adenosyl-L-homocysteine + H(+)</text>
        <dbReference type="Rhea" id="RHEA:65380"/>
        <dbReference type="Rhea" id="RHEA-COMP:16797"/>
        <dbReference type="Rhea" id="RHEA-COMP:16801"/>
        <dbReference type="ChEBI" id="CHEBI:15378"/>
        <dbReference type="ChEBI" id="CHEBI:57856"/>
        <dbReference type="ChEBI" id="CHEBI:59789"/>
        <dbReference type="ChEBI" id="CHEBI:156482"/>
        <dbReference type="ChEBI" id="CHEBI:156484"/>
    </reaction>
</comment>
<keyword evidence="10" id="KW-0946">Virion</keyword>
<dbReference type="Pfam" id="PF00946">
    <property type="entry name" value="Mononeg_RNA_pol"/>
    <property type="match status" value="1"/>
</dbReference>
<evidence type="ECO:0000256" key="10">
    <source>
        <dbReference type="ARBA" id="ARBA00022844"/>
    </source>
</evidence>
<evidence type="ECO:0000256" key="4">
    <source>
        <dbReference type="ARBA" id="ARBA00022664"/>
    </source>
</evidence>
<evidence type="ECO:0000256" key="6">
    <source>
        <dbReference type="ARBA" id="ARBA00022691"/>
    </source>
</evidence>
<reference evidence="22 23" key="1">
    <citation type="journal article" date="2016" name="Virology">
        <title>West African Anopheles gambiae mosquitoes harbor a taxonomically diverse virome including new insect-specific flaviviruses, mononegaviruses, and totiviruses.</title>
        <authorList>
            <person name="Fauver J.R."/>
            <person name="Grubaugh N.D."/>
            <person name="Krajacich B.J."/>
            <person name="Weger-Lucarelli J."/>
            <person name="Lakin S.M."/>
            <person name="Fakoli L.S. Jr"/>
            <person name="Bolay F.K."/>
            <person name="Diclaro J.W. Jr"/>
            <person name="Dabire K.R."/>
            <person name="Foy B.D."/>
            <person name="Brackney D.E."/>
            <person name="Ebel G.D."/>
            <person name="Stenglein M.D."/>
        </authorList>
    </citation>
    <scope>NUCLEOTIDE SEQUENCE [LARGE SCALE GENOMIC DNA]</scope>
</reference>
<dbReference type="GO" id="GO:0005524">
    <property type="term" value="F:ATP binding"/>
    <property type="evidence" value="ECO:0007669"/>
    <property type="project" value="UniProtKB-KW"/>
</dbReference>
<evidence type="ECO:0000256" key="8">
    <source>
        <dbReference type="ARBA" id="ARBA00022741"/>
    </source>
</evidence>
<dbReference type="EMBL" id="KX148552">
    <property type="protein sequence ID" value="AOR51372.1"/>
    <property type="molecule type" value="Viral_cRNA"/>
</dbReference>
<evidence type="ECO:0000313" key="22">
    <source>
        <dbReference type="EMBL" id="AOR51372.1"/>
    </source>
</evidence>
<dbReference type="Proteomes" id="UP000267964">
    <property type="component" value="Segment"/>
</dbReference>
<sequence>MEENDFDSLGQFAYESLAMFADIGVKEKKKRRVFSCIPGHLSQPIYGMEVDMMLGGMDKWHCARHRRIYKKVKHCSSFRNESDPYGFLQDWIESDIIDFSKLRSRLSILKESCNNFEYQKLAHCYPLRRLVRAEVTQENCKGYIKGAKKIIDDLENDLRTMMKVEKLKDNICFRDIQMGDFMDYRGCHFERDLSIINFRGRNVLFPTSLVLCVADKCQSLFGLKLYWKLTDLLNRYPRQSIYETGMRLYKDFRKLRSRKMEGFYGFCASFEPLIVGHTIARPDDQGYKDLLEHQSQEMQSYLDSTGLGISLSRFLPPDDASEVEIRMWLELTGMVKIMGYPILKEEMLLDQQREYGVYAHQDFNDETMQDIHGVMVRDFCIQYRDKRGRYPNFSYCPEDIYKYVSKDKLIPPQVMRDYRTWSQVRFEKTLEFDYSPDLSDVTKDSAAALKKSQWPNLFDECAFRYHYGKPSPYRPDPGESITRVIDAFLKAEQDLVRKIIRKRENNEYDEEDHIAVQCGKEMEHKEDTGRAFTKQTPNQRFFQVTLELNTAEHIFKFVPEQSMTDGEVALANRQMNQYKSLGGDTDFFNCDLKKWCLNFRWECVWRAGRMYDELFGLNGIYEQSHNFFLHCYTFCNSRLCPPDYDSGGTPLNGPFFMDNFAGGYEGMHQKKWTHIAVATIKLALERSGCKGTMMGQGDNQIVIIHYTKEQLPRREEVRARFMQQCELLFRDTGHTLKRRETWYSSKLHEYGKVRTYKGATISQGTKKATKLVADVNDGLFAHDSGLSTTNTQTEAIAKGTQNPDVAFMINQILISNFLDRKDLIWGSGRSKAYNCRLLLSFPTDFGGIPLSTYHSHAVRGHDDPVTLWLSIYKVYESYNRDLYRDVMRIIKLTPSGGLECSDWTRLIEDPRALRIRTLPTANREISEISLRYLKSDEVTNPAIRRLYESNQSTEYSILVSHLAKMTPLYASLANVILKDSNAGIGKSLQSKFTNIKTIEKSAQKFSEVSLTKLVAECNLLYSKELKARCMKNKERENIKVMGFSQCPTAVAEQMRINHWSKELVGSTKPCHISQVVLKSMDDCTDEELGKSILIKLSRDIREGDCNKGLCSFGPYKGYVGSKTQVKTKHASINISNNNSYTKGLKSLGRTKTWMELLGNTNLAKLCNDLMEEKMIDLSEIVTQEQLKDVHDTVISGNPFHRLVSQVESTSSSINGMITLTSHFHQTSNLMQGMTSEGEDHRIFFQYIYSADMACILSIAGEQELPPMICAIFECEECTIVLPDPKFDFPEVTLPSVPSNYIGTPCAGEEFSTYDFDDAYSKCLGIEIALNVDENFKVNHGNRNYSSEDIHIVKTKISINDFKRCSLFVIIGAIVTNSDHCRNLIVENRSDLTDIGNDLSFSGFADLILESGKRTELFSILGRDVSEHTMVTRAERLSAYISRNLNLFFLNHHNNIRQIVLPIEFRGQRHELPWNIKEFRRFTSMMTALRIPYNRRSYISAVRKGNIAAILSALEIEAVRVPVFRYEVVKHWRRQQVHGSTVVVSVERNMDVDSLRFPLSEICSHYNIALEYKLSATINREELSFLCRPILSLSSAASKYWECLSAMASVLSIKTDPSVDQSYFCCLAEGSAGLLASLLDGFPYHLGMYNSKMDPDIDNRDIANDTDPPAVVASNNMHRIVHRELSRGETDITQPRFLEKLRLALRGKRISLLTMDAESMERNDNDIHVENLMPIVYESDVERAIFKLFLSSGLRDRVREIMDNYADKYQWCLYKPISSNPCGHEIFLLVDKHGTTPNIRLIDEIYPTIEGYMLPNPRLSEESFGSYVHASRIIYHLLNSTFRNASPTHGDRPIDQYSCGLICIHNLYNICNKIQTCEAEVLLTSSRILMRGGGKVNQIFRMLHDLLFLLVHFSSRCYGLYGSVRVLEHLTVDKERVAQLVSGGAISSVLIVSLEEGLFFKSWSDAKFFLRHYHRGSCLCSRTNNKPIPRTPGVVSRLLDDLKLLNYIDRSEYGNIFRT</sequence>
<evidence type="ECO:0000256" key="16">
    <source>
        <dbReference type="ARBA" id="ARBA00030436"/>
    </source>
</evidence>
<keyword evidence="3" id="KW-0696">RNA-directed RNA polymerase</keyword>
<dbReference type="GeneID" id="65099199"/>
<feature type="domain" description="RdRp catalytic" evidence="21">
    <location>
        <begin position="584"/>
        <end position="758"/>
    </location>
</feature>
<dbReference type="GO" id="GO:0044423">
    <property type="term" value="C:virion component"/>
    <property type="evidence" value="ECO:0007669"/>
    <property type="project" value="UniProtKB-KW"/>
</dbReference>
<evidence type="ECO:0000256" key="18">
    <source>
        <dbReference type="ARBA" id="ARBA00047332"/>
    </source>
</evidence>
<name>A0A1C9U5K0_9MONO</name>
<comment type="catalytic activity">
    <reaction evidence="15">
        <text>a 5'-end (5'-triphosphoguanosine)-(2'-O-methyladenylyl)-adenylyl-cytidylyl-adenosine in mRNA + S-adenosyl-L-methionine = a 5'-end (N(7)-methyl 5'-triphosphoguanosine)-(2'-O-methyladenylyl)-adenylyl-cytidylyl-adenosine in mRNA + S-adenosyl-L-homocysteine</text>
        <dbReference type="Rhea" id="RHEA:65440"/>
        <dbReference type="Rhea" id="RHEA-COMP:16798"/>
        <dbReference type="Rhea" id="RHEA-COMP:16801"/>
        <dbReference type="ChEBI" id="CHEBI:57856"/>
        <dbReference type="ChEBI" id="CHEBI:59789"/>
        <dbReference type="ChEBI" id="CHEBI:156482"/>
        <dbReference type="ChEBI" id="CHEBI:156483"/>
    </reaction>
</comment>
<dbReference type="InterPro" id="IPR014023">
    <property type="entry name" value="Mononeg_RNA_pol_cat"/>
</dbReference>
<dbReference type="KEGG" id="vg:65099199"/>
<keyword evidence="9" id="KW-0067">ATP-binding</keyword>
<keyword evidence="4" id="KW-0507">mRNA processing</keyword>
<evidence type="ECO:0000256" key="3">
    <source>
        <dbReference type="ARBA" id="ARBA00022484"/>
    </source>
</evidence>
<dbReference type="GO" id="GO:0003968">
    <property type="term" value="F:RNA-directed RNA polymerase activity"/>
    <property type="evidence" value="ECO:0007669"/>
    <property type="project" value="UniProtKB-KW"/>
</dbReference>
<dbReference type="EC" id="2.7.7.48" evidence="2"/>
<comment type="subcellular location">
    <subcellularLocation>
        <location evidence="1">Virion</location>
    </subcellularLocation>
</comment>
<proteinExistence type="predicted"/>
<evidence type="ECO:0000256" key="17">
    <source>
        <dbReference type="ARBA" id="ARBA00031012"/>
    </source>
</evidence>
<evidence type="ECO:0000256" key="7">
    <source>
        <dbReference type="ARBA" id="ARBA00022695"/>
    </source>
</evidence>
<organism evidence="22 23">
    <name type="scientific">Bolahun virus</name>
    <dbReference type="NCBI Taxonomy" id="2661622"/>
    <lineage>
        <taxon>Viruses</taxon>
        <taxon>Riboviria</taxon>
        <taxon>Orthornavirae</taxon>
        <taxon>Negarnaviricota</taxon>
        <taxon>Haploviricotina</taxon>
        <taxon>Monjiviricetes</taxon>
        <taxon>Mononegavirales</taxon>
        <taxon>Xinmoviridae</taxon>
        <taxon>Gambievirus</taxon>
        <taxon>Gambievirus bolahunense</taxon>
    </lineage>
</organism>
<evidence type="ECO:0000256" key="13">
    <source>
        <dbReference type="ARBA" id="ARBA00023268"/>
    </source>
</evidence>
<evidence type="ECO:0000256" key="9">
    <source>
        <dbReference type="ARBA" id="ARBA00022840"/>
    </source>
</evidence>
<evidence type="ECO:0000256" key="1">
    <source>
        <dbReference type="ARBA" id="ARBA00004328"/>
    </source>
</evidence>
<dbReference type="InterPro" id="IPR026890">
    <property type="entry name" value="Mononeg_mRNAcap"/>
</dbReference>
<comment type="catalytic activity">
    <reaction evidence="19">
        <text>a 5'-end (5'-triphosphoguanosine)-adenylyl-adenylyl-cytidylyl-adenosine in mRNA + 2 S-adenosyl-L-methionine = a 5'-end (N(7)-methyl 5'-triphosphoguanosine)-(2'-O-methyladenylyl)-adenylyl-cytidylyl-adenosine in mRNA + 2 S-adenosyl-L-homocysteine + H(+)</text>
        <dbReference type="Rhea" id="RHEA:65376"/>
        <dbReference type="Rhea" id="RHEA-COMP:16797"/>
        <dbReference type="Rhea" id="RHEA-COMP:16798"/>
        <dbReference type="ChEBI" id="CHEBI:15378"/>
        <dbReference type="ChEBI" id="CHEBI:57856"/>
        <dbReference type="ChEBI" id="CHEBI:59789"/>
        <dbReference type="ChEBI" id="CHEBI:156483"/>
        <dbReference type="ChEBI" id="CHEBI:156484"/>
        <dbReference type="EC" id="2.1.1.375"/>
    </reaction>
</comment>
<evidence type="ECO:0000256" key="11">
    <source>
        <dbReference type="ARBA" id="ARBA00022953"/>
    </source>
</evidence>
<evidence type="ECO:0000256" key="19">
    <source>
        <dbReference type="ARBA" id="ARBA00047370"/>
    </source>
</evidence>
<keyword evidence="13" id="KW-0511">Multifunctional enzyme</keyword>
<evidence type="ECO:0000256" key="12">
    <source>
        <dbReference type="ARBA" id="ARBA00023042"/>
    </source>
</evidence>
<keyword evidence="7" id="KW-0548">Nucleotidyltransferase</keyword>